<dbReference type="SFLD" id="SFLDG00002">
    <property type="entry name" value="C1.7:_P-type_atpase_like"/>
    <property type="match status" value="1"/>
</dbReference>
<feature type="transmembrane region" description="Helical" evidence="11">
    <location>
        <begin position="680"/>
        <end position="701"/>
    </location>
</feature>
<proteinExistence type="inferred from homology"/>
<feature type="transmembrane region" description="Helical" evidence="11">
    <location>
        <begin position="293"/>
        <end position="316"/>
    </location>
</feature>
<dbReference type="SUPFAM" id="SSF81665">
    <property type="entry name" value="Calcium ATPase, transmembrane domain M"/>
    <property type="match status" value="1"/>
</dbReference>
<dbReference type="GO" id="GO:0046872">
    <property type="term" value="F:metal ion binding"/>
    <property type="evidence" value="ECO:0007669"/>
    <property type="project" value="UniProtKB-KW"/>
</dbReference>
<feature type="transmembrane region" description="Helical" evidence="11">
    <location>
        <begin position="66"/>
        <end position="90"/>
    </location>
</feature>
<evidence type="ECO:0000256" key="2">
    <source>
        <dbReference type="ARBA" id="ARBA00005675"/>
    </source>
</evidence>
<dbReference type="STRING" id="1423731.FC81_GL001842"/>
<dbReference type="GO" id="GO:0016887">
    <property type="term" value="F:ATP hydrolysis activity"/>
    <property type="evidence" value="ECO:0007669"/>
    <property type="project" value="InterPro"/>
</dbReference>
<comment type="subcellular location">
    <subcellularLocation>
        <location evidence="1">Membrane</location>
        <topology evidence="1">Multi-pass membrane protein</topology>
    </subcellularLocation>
</comment>
<dbReference type="Pfam" id="PF00689">
    <property type="entry name" value="Cation_ATPase_C"/>
    <property type="match status" value="1"/>
</dbReference>
<dbReference type="NCBIfam" id="TIGR01494">
    <property type="entry name" value="ATPase_P-type"/>
    <property type="match status" value="2"/>
</dbReference>
<sequence>MISSATVFQKSFYLKNERSSYMVTDKLNQARSLEQGLSSSEVAASRAKCGSNILQEAKKDSLWKKLLVQLTEITSLILLFAVVLSAYMAIAFDGGWTKPIVIGSIVILNVLIGLYQEYSAEKSLAALKDMSEPTTRVIRDGNSQRIAISEVVNGDIIALNAGDQVPADGLLKKVNGLTIDEALLTGESEPVEKSIIPPQEAPDSIGDQVNKAFSGTLVTQGSGIMVVSAIGMKTEIGKIADLLNTTKRQKTILQQRLARLSLVMTFIALISGLFIFLLGIWHELGSLIDNLMIGVSLAVAAVPETLPVIVTISLSVGVQKMARRHAIVRRLNSVETIGSVDVIASDKTGTLTQNKMTITRLWAFNEKPEMIDAQQPLSQAATDLMRLFGLDTNAVITEDHSEGDATELAIVRLLQQHDLSRVAFEKDAPRIGERPFSSEKKTMATLHRLNNNRFLLIVKGALDKLPLALSDTDKQKLTAIHDEFANDALRVLGVAYREFDSKPQTSIEELEHDLTFAGIIGLIDPPRPEAIQAIKKAKRAGIKTIMITGDHKKTAQAIASQIGIYKEGDLAISGPELAQWNDEALIKNITKTSVFARVSPEDKIRIVKAWQQKDKVVAMTGDGVNDAPALKAADVGIAMGITGTEVAKGAADLILTDDNFATIIAAVSSGRTIYQNVLKAVEFLVSVNFAQIFLMVGSVLFGWGTPLIAEQLLLINVLADGIPGFYLSREPGEARTMQRSPIPSKQSIFSDGVGSRLFIRSAIYTVLTLAIYALGRFILTDNNSAVGTTMLFLTLALGSMIDIYPIKTRESLSWTSLKANSALNIALLVATAIVVLAALLPPLQNSFGLVTLTGSQWLISLLAVFIPTILLEINKKIHSRIEATVVPPK</sequence>
<dbReference type="Proteomes" id="UP000051621">
    <property type="component" value="Unassembled WGS sequence"/>
</dbReference>
<keyword evidence="6" id="KW-0067">ATP-binding</keyword>
<keyword evidence="5" id="KW-0547">Nucleotide-binding</keyword>
<evidence type="ECO:0000256" key="10">
    <source>
        <dbReference type="ARBA" id="ARBA00023136"/>
    </source>
</evidence>
<organism evidence="13 14">
    <name type="scientific">Liquorilactobacillus capillatus DSM 19910</name>
    <dbReference type="NCBI Taxonomy" id="1423731"/>
    <lineage>
        <taxon>Bacteria</taxon>
        <taxon>Bacillati</taxon>
        <taxon>Bacillota</taxon>
        <taxon>Bacilli</taxon>
        <taxon>Lactobacillales</taxon>
        <taxon>Lactobacillaceae</taxon>
        <taxon>Liquorilactobacillus</taxon>
    </lineage>
</organism>
<dbReference type="InterPro" id="IPR044492">
    <property type="entry name" value="P_typ_ATPase_HD_dom"/>
</dbReference>
<dbReference type="InterPro" id="IPR023299">
    <property type="entry name" value="ATPase_P-typ_cyto_dom_N"/>
</dbReference>
<keyword evidence="4" id="KW-0479">Metal-binding</keyword>
<dbReference type="SUPFAM" id="SSF81653">
    <property type="entry name" value="Calcium ATPase, transduction domain A"/>
    <property type="match status" value="1"/>
</dbReference>
<evidence type="ECO:0000256" key="5">
    <source>
        <dbReference type="ARBA" id="ARBA00022741"/>
    </source>
</evidence>
<dbReference type="Gene3D" id="3.40.50.1000">
    <property type="entry name" value="HAD superfamily/HAD-like"/>
    <property type="match status" value="1"/>
</dbReference>
<dbReference type="GO" id="GO:0005524">
    <property type="term" value="F:ATP binding"/>
    <property type="evidence" value="ECO:0007669"/>
    <property type="project" value="UniProtKB-KW"/>
</dbReference>
<keyword evidence="8" id="KW-1278">Translocase</keyword>
<dbReference type="GO" id="GO:0005388">
    <property type="term" value="F:P-type calcium transporter activity"/>
    <property type="evidence" value="ECO:0007669"/>
    <property type="project" value="TreeGrafter"/>
</dbReference>
<keyword evidence="3 11" id="KW-0812">Transmembrane</keyword>
<dbReference type="PRINTS" id="PR00120">
    <property type="entry name" value="HATPASE"/>
</dbReference>
<feature type="transmembrane region" description="Helical" evidence="11">
    <location>
        <begin position="707"/>
        <end position="727"/>
    </location>
</feature>
<dbReference type="InterPro" id="IPR059000">
    <property type="entry name" value="ATPase_P-type_domA"/>
</dbReference>
<feature type="transmembrane region" description="Helical" evidence="11">
    <location>
        <begin position="757"/>
        <end position="779"/>
    </location>
</feature>
<evidence type="ECO:0000259" key="12">
    <source>
        <dbReference type="SMART" id="SM00831"/>
    </source>
</evidence>
<dbReference type="InterPro" id="IPR018303">
    <property type="entry name" value="ATPase_P-typ_P_site"/>
</dbReference>
<dbReference type="AlphaFoldDB" id="A0A0R1MEN2"/>
<evidence type="ECO:0000256" key="11">
    <source>
        <dbReference type="SAM" id="Phobius"/>
    </source>
</evidence>
<dbReference type="FunFam" id="3.40.50.1000:FF:000028">
    <property type="entry name" value="Calcium-transporting P-type ATPase, putative"/>
    <property type="match status" value="1"/>
</dbReference>
<keyword evidence="14" id="KW-1185">Reference proteome</keyword>
<dbReference type="InterPro" id="IPR006068">
    <property type="entry name" value="ATPase_P-typ_cation-transptr_C"/>
</dbReference>
<feature type="transmembrane region" description="Helical" evidence="11">
    <location>
        <begin position="825"/>
        <end position="843"/>
    </location>
</feature>
<feature type="transmembrane region" description="Helical" evidence="11">
    <location>
        <begin position="96"/>
        <end position="115"/>
    </location>
</feature>
<feature type="transmembrane region" description="Helical" evidence="11">
    <location>
        <begin position="849"/>
        <end position="871"/>
    </location>
</feature>
<evidence type="ECO:0000256" key="9">
    <source>
        <dbReference type="ARBA" id="ARBA00022989"/>
    </source>
</evidence>
<evidence type="ECO:0000313" key="13">
    <source>
        <dbReference type="EMBL" id="KRL03586.1"/>
    </source>
</evidence>
<evidence type="ECO:0000256" key="3">
    <source>
        <dbReference type="ARBA" id="ARBA00022692"/>
    </source>
</evidence>
<dbReference type="InterPro" id="IPR023298">
    <property type="entry name" value="ATPase_P-typ_TM_dom_sf"/>
</dbReference>
<dbReference type="EMBL" id="AZEF01000002">
    <property type="protein sequence ID" value="KRL03586.1"/>
    <property type="molecule type" value="Genomic_DNA"/>
</dbReference>
<dbReference type="PROSITE" id="PS00154">
    <property type="entry name" value="ATPASE_E1_E2"/>
    <property type="match status" value="1"/>
</dbReference>
<dbReference type="SFLD" id="SFLDF00027">
    <property type="entry name" value="p-type_atpase"/>
    <property type="match status" value="1"/>
</dbReference>
<dbReference type="SUPFAM" id="SSF56784">
    <property type="entry name" value="HAD-like"/>
    <property type="match status" value="1"/>
</dbReference>
<keyword evidence="9 11" id="KW-1133">Transmembrane helix</keyword>
<dbReference type="Gene3D" id="2.70.150.10">
    <property type="entry name" value="Calcium-transporting ATPase, cytoplasmic transduction domain A"/>
    <property type="match status" value="1"/>
</dbReference>
<dbReference type="GO" id="GO:0005886">
    <property type="term" value="C:plasma membrane"/>
    <property type="evidence" value="ECO:0007669"/>
    <property type="project" value="TreeGrafter"/>
</dbReference>
<dbReference type="InterPro" id="IPR004014">
    <property type="entry name" value="ATPase_P-typ_cation-transptr_N"/>
</dbReference>
<dbReference type="PANTHER" id="PTHR24093:SF506">
    <property type="entry name" value="CATION-TRANSPORTING ATPASE PMA1"/>
    <property type="match status" value="1"/>
</dbReference>
<keyword evidence="7" id="KW-0460">Magnesium</keyword>
<feature type="transmembrane region" description="Helical" evidence="11">
    <location>
        <begin position="785"/>
        <end position="804"/>
    </location>
</feature>
<feature type="transmembrane region" description="Helical" evidence="11">
    <location>
        <begin position="257"/>
        <end position="281"/>
    </location>
</feature>
<dbReference type="InterPro" id="IPR023214">
    <property type="entry name" value="HAD_sf"/>
</dbReference>
<gene>
    <name evidence="13" type="ORF">FC81_GL001842</name>
</gene>
<dbReference type="Pfam" id="PF00690">
    <property type="entry name" value="Cation_ATPase_N"/>
    <property type="match status" value="1"/>
</dbReference>
<evidence type="ECO:0000256" key="7">
    <source>
        <dbReference type="ARBA" id="ARBA00022842"/>
    </source>
</evidence>
<dbReference type="PRINTS" id="PR00119">
    <property type="entry name" value="CATATPASE"/>
</dbReference>
<accession>A0A0R1MEN2</accession>
<keyword evidence="10 11" id="KW-0472">Membrane</keyword>
<evidence type="ECO:0000256" key="8">
    <source>
        <dbReference type="ARBA" id="ARBA00022967"/>
    </source>
</evidence>
<comment type="caution">
    <text evidence="13">The sequence shown here is derived from an EMBL/GenBank/DDBJ whole genome shotgun (WGS) entry which is preliminary data.</text>
</comment>
<dbReference type="SUPFAM" id="SSF81660">
    <property type="entry name" value="Metal cation-transporting ATPase, ATP-binding domain N"/>
    <property type="match status" value="1"/>
</dbReference>
<reference evidence="13 14" key="1">
    <citation type="journal article" date="2015" name="Genome Announc.">
        <title>Expanding the biotechnology potential of lactobacilli through comparative genomics of 213 strains and associated genera.</title>
        <authorList>
            <person name="Sun Z."/>
            <person name="Harris H.M."/>
            <person name="McCann A."/>
            <person name="Guo C."/>
            <person name="Argimon S."/>
            <person name="Zhang W."/>
            <person name="Yang X."/>
            <person name="Jeffery I.B."/>
            <person name="Cooney J.C."/>
            <person name="Kagawa T.F."/>
            <person name="Liu W."/>
            <person name="Song Y."/>
            <person name="Salvetti E."/>
            <person name="Wrobel A."/>
            <person name="Rasinkangas P."/>
            <person name="Parkhill J."/>
            <person name="Rea M.C."/>
            <person name="O'Sullivan O."/>
            <person name="Ritari J."/>
            <person name="Douillard F.P."/>
            <person name="Paul Ross R."/>
            <person name="Yang R."/>
            <person name="Briner A.E."/>
            <person name="Felis G.E."/>
            <person name="de Vos W.M."/>
            <person name="Barrangou R."/>
            <person name="Klaenhammer T.R."/>
            <person name="Caufield P.W."/>
            <person name="Cui Y."/>
            <person name="Zhang H."/>
            <person name="O'Toole P.W."/>
        </authorList>
    </citation>
    <scope>NUCLEOTIDE SEQUENCE [LARGE SCALE GENOMIC DNA]</scope>
    <source>
        <strain evidence="13 14">DSM 19910</strain>
    </source>
</reference>
<dbReference type="SFLD" id="SFLDS00003">
    <property type="entry name" value="Haloacid_Dehalogenase"/>
    <property type="match status" value="1"/>
</dbReference>
<evidence type="ECO:0000256" key="4">
    <source>
        <dbReference type="ARBA" id="ARBA00022723"/>
    </source>
</evidence>
<dbReference type="Pfam" id="PF13246">
    <property type="entry name" value="Cation_ATPase"/>
    <property type="match status" value="1"/>
</dbReference>
<dbReference type="InterPro" id="IPR001757">
    <property type="entry name" value="P_typ_ATPase"/>
</dbReference>
<protein>
    <submittedName>
        <fullName evidence="13">Cation transport ATPase</fullName>
    </submittedName>
</protein>
<dbReference type="Gene3D" id="3.40.1110.10">
    <property type="entry name" value="Calcium-transporting ATPase, cytoplasmic domain N"/>
    <property type="match status" value="1"/>
</dbReference>
<evidence type="ECO:0000256" key="1">
    <source>
        <dbReference type="ARBA" id="ARBA00004141"/>
    </source>
</evidence>
<comment type="similarity">
    <text evidence="2">Belongs to the cation transport ATPase (P-type) (TC 3.A.3) family. Type IIA subfamily.</text>
</comment>
<dbReference type="InterPro" id="IPR036412">
    <property type="entry name" value="HAD-like_sf"/>
</dbReference>
<dbReference type="Pfam" id="PF00122">
    <property type="entry name" value="E1-E2_ATPase"/>
    <property type="match status" value="1"/>
</dbReference>
<feature type="domain" description="Cation-transporting P-type ATPase N-terminal" evidence="12">
    <location>
        <begin position="17"/>
        <end position="90"/>
    </location>
</feature>
<dbReference type="PATRIC" id="fig|1423731.3.peg.1890"/>
<dbReference type="SMART" id="SM00831">
    <property type="entry name" value="Cation_ATPase_N"/>
    <property type="match status" value="1"/>
</dbReference>
<dbReference type="InterPro" id="IPR008250">
    <property type="entry name" value="ATPase_P-typ_transduc_dom_A_sf"/>
</dbReference>
<dbReference type="Gene3D" id="1.20.1110.10">
    <property type="entry name" value="Calcium-transporting ATPase, transmembrane domain"/>
    <property type="match status" value="1"/>
</dbReference>
<name>A0A0R1MEN2_9LACO</name>
<evidence type="ECO:0000256" key="6">
    <source>
        <dbReference type="ARBA" id="ARBA00022840"/>
    </source>
</evidence>
<dbReference type="PANTHER" id="PTHR24093">
    <property type="entry name" value="CATION TRANSPORTING ATPASE"/>
    <property type="match status" value="1"/>
</dbReference>
<evidence type="ECO:0000313" key="14">
    <source>
        <dbReference type="Proteomes" id="UP000051621"/>
    </source>
</evidence>